<accession>A0A6S6UD02</accession>
<gene>
    <name evidence="1" type="ORF">HELGO_WM7611</name>
</gene>
<dbReference type="InterPro" id="IPR007833">
    <property type="entry name" value="Capsule_polysaccharide_synth"/>
</dbReference>
<protein>
    <submittedName>
        <fullName evidence="1">Capsular polysaccharide export system protein KpsS</fullName>
    </submittedName>
</protein>
<dbReference type="AlphaFoldDB" id="A0A6S6UD02"/>
<dbReference type="GO" id="GO:0000271">
    <property type="term" value="P:polysaccharide biosynthetic process"/>
    <property type="evidence" value="ECO:0007669"/>
    <property type="project" value="InterPro"/>
</dbReference>
<sequence>MMPRTFLFLQGVATPFFRELSSAIRRKGHQTYRVNFCGGDRLFSEKHNSWRYDQPLDKLSIWLTEKHQTHQFTDAILFGDTRPVHKEAIKFLREQGIQIHVFEEGYLRPHWITLEQDGVNGHSRLMEKPIDFWRSPPAVMENKPEPTGNTFAQRAFHDIKYRLANAALKPLFQHYRTHRPVNALVEYGGWAKRLPAVKFWHSSQENKLIDQLVENKTPYYLFPLQLDADSQIRTHSPYDSVHASIQDVVSSFAKHAPAHTKLVIKNHPLATGVINHFKQVGKLCDKYKLHERIVFLQSGHLPTLLDHTSGTILVNSTTGTSALFHGSPVCALGTAVFNLPGLTFQHGLDRFWTEGKAPDQAMFKNFRSLLVQHSQINGDFYSKKGISLAISGSLHRMDIQKVAQEPRTNKRPLPASTHPAQAALPKYGMKLPETTYQYKNTDL</sequence>
<proteinExistence type="predicted"/>
<evidence type="ECO:0000313" key="1">
    <source>
        <dbReference type="EMBL" id="CAA6829779.1"/>
    </source>
</evidence>
<dbReference type="Pfam" id="PF05159">
    <property type="entry name" value="Capsule_synth"/>
    <property type="match status" value="1"/>
</dbReference>
<dbReference type="CDD" id="cd16441">
    <property type="entry name" value="beta_Kdo_transferase_KpsS"/>
    <property type="match status" value="1"/>
</dbReference>
<organism evidence="1">
    <name type="scientific">uncultured Thiotrichaceae bacterium</name>
    <dbReference type="NCBI Taxonomy" id="298394"/>
    <lineage>
        <taxon>Bacteria</taxon>
        <taxon>Pseudomonadati</taxon>
        <taxon>Pseudomonadota</taxon>
        <taxon>Gammaproteobacteria</taxon>
        <taxon>Thiotrichales</taxon>
        <taxon>Thiotrichaceae</taxon>
        <taxon>environmental samples</taxon>
    </lineage>
</organism>
<dbReference type="EMBL" id="CACVAT010000546">
    <property type="protein sequence ID" value="CAA6829779.1"/>
    <property type="molecule type" value="Genomic_DNA"/>
</dbReference>
<dbReference type="GO" id="GO:0015774">
    <property type="term" value="P:polysaccharide transport"/>
    <property type="evidence" value="ECO:0007669"/>
    <property type="project" value="InterPro"/>
</dbReference>
<reference evidence="1" key="1">
    <citation type="submission" date="2020-01" db="EMBL/GenBank/DDBJ databases">
        <authorList>
            <person name="Meier V. D."/>
            <person name="Meier V D."/>
        </authorList>
    </citation>
    <scope>NUCLEOTIDE SEQUENCE</scope>
    <source>
        <strain evidence="1">HLG_WM_MAG_09</strain>
    </source>
</reference>
<name>A0A6S6UD02_9GAMM</name>